<evidence type="ECO:0000313" key="2">
    <source>
        <dbReference type="EMBL" id="KAF0773989.1"/>
    </source>
</evidence>
<accession>A0A6G0ZQZ2</accession>
<organism evidence="2 3">
    <name type="scientific">Aphis craccivora</name>
    <name type="common">Cowpea aphid</name>
    <dbReference type="NCBI Taxonomy" id="307492"/>
    <lineage>
        <taxon>Eukaryota</taxon>
        <taxon>Metazoa</taxon>
        <taxon>Ecdysozoa</taxon>
        <taxon>Arthropoda</taxon>
        <taxon>Hexapoda</taxon>
        <taxon>Insecta</taxon>
        <taxon>Pterygota</taxon>
        <taxon>Neoptera</taxon>
        <taxon>Paraneoptera</taxon>
        <taxon>Hemiptera</taxon>
        <taxon>Sternorrhyncha</taxon>
        <taxon>Aphidomorpha</taxon>
        <taxon>Aphidoidea</taxon>
        <taxon>Aphididae</taxon>
        <taxon>Aphidini</taxon>
        <taxon>Aphis</taxon>
        <taxon>Aphis</taxon>
    </lineage>
</organism>
<keyword evidence="3" id="KW-1185">Reference proteome</keyword>
<protein>
    <submittedName>
        <fullName evidence="2">Uncharacterized protein</fullName>
    </submittedName>
</protein>
<comment type="caution">
    <text evidence="2">The sequence shown here is derived from an EMBL/GenBank/DDBJ whole genome shotgun (WGS) entry which is preliminary data.</text>
</comment>
<dbReference type="AlphaFoldDB" id="A0A6G0ZQZ2"/>
<sequence length="286" mass="32860">MTTLYTYNTYYLKKWSPLYIVSGKCRHKTKLYTIFDAQWLDNIIRHELTMYGISLIFVTVSSNLSEIYFFLSFKIRFIYCCIVFMKRSTKCLNSLNIYFVIMVDMVGTTLLHKEVDVFLGEFPDFFLDFGVSLGFLCDISGMFDDVLKCLFGFLVEVLQADFLWQILGVCFDSCLPLLGGFLDYVGGTSFAFELHFKNDSNEFGKSYRFGKYCEFRFETFNESVQTVLGGGGVFGVIADNIGHLFGDVLEGFFEWNTPFSVCAGSTTDLNRHNINITIILDIFNYV</sequence>
<proteinExistence type="predicted"/>
<keyword evidence="1" id="KW-1133">Transmembrane helix</keyword>
<keyword evidence="1" id="KW-0472">Membrane</keyword>
<evidence type="ECO:0000256" key="1">
    <source>
        <dbReference type="SAM" id="Phobius"/>
    </source>
</evidence>
<dbReference type="EMBL" id="VUJU01000016">
    <property type="protein sequence ID" value="KAF0773989.1"/>
    <property type="molecule type" value="Genomic_DNA"/>
</dbReference>
<gene>
    <name evidence="2" type="ORF">FWK35_00004414</name>
</gene>
<keyword evidence="1" id="KW-0812">Transmembrane</keyword>
<dbReference type="Proteomes" id="UP000478052">
    <property type="component" value="Unassembled WGS sequence"/>
</dbReference>
<feature type="transmembrane region" description="Helical" evidence="1">
    <location>
        <begin position="48"/>
        <end position="71"/>
    </location>
</feature>
<name>A0A6G0ZQZ2_APHCR</name>
<feature type="transmembrane region" description="Helical" evidence="1">
    <location>
        <begin position="92"/>
        <end position="111"/>
    </location>
</feature>
<reference evidence="2 3" key="1">
    <citation type="submission" date="2019-08" db="EMBL/GenBank/DDBJ databases">
        <title>Whole genome of Aphis craccivora.</title>
        <authorList>
            <person name="Voronova N.V."/>
            <person name="Shulinski R.S."/>
            <person name="Bandarenka Y.V."/>
            <person name="Zhorov D.G."/>
            <person name="Warner D."/>
        </authorList>
    </citation>
    <scope>NUCLEOTIDE SEQUENCE [LARGE SCALE GENOMIC DNA]</scope>
    <source>
        <strain evidence="2">180601</strain>
        <tissue evidence="2">Whole Body</tissue>
    </source>
</reference>
<evidence type="ECO:0000313" key="3">
    <source>
        <dbReference type="Proteomes" id="UP000478052"/>
    </source>
</evidence>